<dbReference type="EMBL" id="AP018052">
    <property type="protein sequence ID" value="BAZ94515.1"/>
    <property type="molecule type" value="Genomic_DNA"/>
</dbReference>
<evidence type="ECO:0000313" key="3">
    <source>
        <dbReference type="EMBL" id="BAZ94515.1"/>
    </source>
</evidence>
<dbReference type="RefSeq" id="WP_096366594.1">
    <property type="nucleotide sequence ID" value="NZ_AP018052.1"/>
</dbReference>
<evidence type="ECO:0000313" key="4">
    <source>
        <dbReference type="Proteomes" id="UP000218765"/>
    </source>
</evidence>
<dbReference type="SMART" id="SM01118">
    <property type="entry name" value="CYTH"/>
    <property type="match status" value="1"/>
</dbReference>
<feature type="active site" description="Proton acceptor" evidence="1">
    <location>
        <position position="30"/>
    </location>
</feature>
<dbReference type="Gene3D" id="2.40.320.10">
    <property type="entry name" value="Hypothetical Protein Pfu-838710-001"/>
    <property type="match status" value="1"/>
</dbReference>
<evidence type="ECO:0000256" key="1">
    <source>
        <dbReference type="PIRSR" id="PIRSR016487-1"/>
    </source>
</evidence>
<organism evidence="3 4">
    <name type="scientific">Thiohalobacter thiocyanaticus</name>
    <dbReference type="NCBI Taxonomy" id="585455"/>
    <lineage>
        <taxon>Bacteria</taxon>
        <taxon>Pseudomonadati</taxon>
        <taxon>Pseudomonadota</taxon>
        <taxon>Gammaproteobacteria</taxon>
        <taxon>Thiohalobacterales</taxon>
        <taxon>Thiohalobacteraceae</taxon>
        <taxon>Thiohalobacter</taxon>
    </lineage>
</organism>
<evidence type="ECO:0000259" key="2">
    <source>
        <dbReference type="PROSITE" id="PS51707"/>
    </source>
</evidence>
<feature type="domain" description="CYTH" evidence="2">
    <location>
        <begin position="2"/>
        <end position="154"/>
    </location>
</feature>
<dbReference type="PROSITE" id="PS51707">
    <property type="entry name" value="CYTH"/>
    <property type="match status" value="1"/>
</dbReference>
<protein>
    <submittedName>
        <fullName evidence="3">Adenylate cyclase</fullName>
    </submittedName>
</protein>
<keyword evidence="4" id="KW-1185">Reference proteome</keyword>
<name>A0A1Z4VSS7_9GAMM</name>
<dbReference type="OrthoDB" id="9805588at2"/>
<proteinExistence type="predicted"/>
<dbReference type="PIRSF" id="PIRSF016487">
    <property type="entry name" value="CYTH_UCP016487"/>
    <property type="match status" value="1"/>
</dbReference>
<reference evidence="3 4" key="1">
    <citation type="submission" date="2017-05" db="EMBL/GenBank/DDBJ databases">
        <title>Thiocyanate degradation by Thiohalobacter thiocyanaticus FOKN1.</title>
        <authorList>
            <person name="Oshiki M."/>
            <person name="Fukushima T."/>
            <person name="Kawano S."/>
            <person name="Nakagawa J."/>
        </authorList>
    </citation>
    <scope>NUCLEOTIDE SEQUENCE [LARGE SCALE GENOMIC DNA]</scope>
    <source>
        <strain evidence="3 4">FOKN1</strain>
    </source>
</reference>
<sequence length="161" mass="18426">MPIEIERKFLVTSDAWRDDADAGVRYRQGYLTRVIGDTDVKASVRVRTAGDRAWLNIKSAELGVWRLEYEYAIPLAEAEEMLDRLSLGRLVEKTRYHVPVAGHVWEVDVFEGDNAGLVVAEIELQAEDEAFARPDWAGAEVSDDPRYYNVYLAEHPWPSWD</sequence>
<dbReference type="PANTHER" id="PTHR40114:SF1">
    <property type="entry name" value="SLR0698 PROTEIN"/>
    <property type="match status" value="1"/>
</dbReference>
<dbReference type="AlphaFoldDB" id="A0A1Z4VSS7"/>
<gene>
    <name evidence="3" type="ORF">FOKN1_2135</name>
</gene>
<dbReference type="SUPFAM" id="SSF55154">
    <property type="entry name" value="CYTH-like phosphatases"/>
    <property type="match status" value="1"/>
</dbReference>
<dbReference type="Pfam" id="PF01928">
    <property type="entry name" value="CYTH"/>
    <property type="match status" value="1"/>
</dbReference>
<accession>A0A1Z4VSS7</accession>
<dbReference type="InterPro" id="IPR012042">
    <property type="entry name" value="NeuTTM/CthTTM-like"/>
</dbReference>
<dbReference type="CDD" id="cd07891">
    <property type="entry name" value="CYTH-like_CthTTM-like_1"/>
    <property type="match status" value="1"/>
</dbReference>
<dbReference type="PANTHER" id="PTHR40114">
    <property type="entry name" value="SLR0698 PROTEIN"/>
    <property type="match status" value="1"/>
</dbReference>
<dbReference type="InterPro" id="IPR023577">
    <property type="entry name" value="CYTH_domain"/>
</dbReference>
<dbReference type="InterPro" id="IPR033469">
    <property type="entry name" value="CYTH-like_dom_sf"/>
</dbReference>
<dbReference type="Proteomes" id="UP000218765">
    <property type="component" value="Chromosome"/>
</dbReference>
<dbReference type="KEGG" id="ttc:FOKN1_2135"/>